<reference evidence="3" key="1">
    <citation type="journal article" date="2012" name="Biochim. Biophys. Acta">
        <title>Structure, dynamics and domain organization of the repeat protein Cin1 from the apple scab fungus.</title>
        <authorList>
            <person name="Mesarich C.H."/>
            <person name="Schmitz M."/>
            <person name="Tremouilhac P."/>
            <person name="McGillivray D.J."/>
            <person name="Templeton M.D."/>
            <person name="Dingley A.J."/>
        </authorList>
    </citation>
    <scope>NUCLEOTIDE SEQUENCE</scope>
    <source>
        <strain evidence="3">11032</strain>
    </source>
</reference>
<gene>
    <name evidence="3" type="primary">Cin1L2</name>
</gene>
<keyword evidence="2" id="KW-0732">Signal</keyword>
<protein>
    <submittedName>
        <fullName evidence="3">Cellophane-induced protein 1-like 2</fullName>
    </submittedName>
</protein>
<feature type="signal peptide" evidence="2">
    <location>
        <begin position="1"/>
        <end position="19"/>
    </location>
</feature>
<proteinExistence type="predicted"/>
<dbReference type="AlphaFoldDB" id="G5CJT3"/>
<dbReference type="EMBL" id="JN159976">
    <property type="protein sequence ID" value="AEP83818.1"/>
    <property type="molecule type" value="Genomic_DNA"/>
</dbReference>
<name>G5CJT3_9PEZI</name>
<organism evidence="3">
    <name type="scientific">Venturia pyrina</name>
    <dbReference type="NCBI Taxonomy" id="415593"/>
    <lineage>
        <taxon>Eukaryota</taxon>
        <taxon>Fungi</taxon>
        <taxon>Dikarya</taxon>
        <taxon>Ascomycota</taxon>
        <taxon>Pezizomycotina</taxon>
        <taxon>Dothideomycetes</taxon>
        <taxon>Pleosporomycetidae</taxon>
        <taxon>Venturiales</taxon>
        <taxon>Venturiaceae</taxon>
        <taxon>Venturia</taxon>
    </lineage>
</organism>
<feature type="chain" id="PRO_5003475437" evidence="2">
    <location>
        <begin position="20"/>
        <end position="104"/>
    </location>
</feature>
<accession>G5CJT3</accession>
<feature type="region of interest" description="Disordered" evidence="1">
    <location>
        <begin position="36"/>
        <end position="56"/>
    </location>
</feature>
<evidence type="ECO:0000256" key="1">
    <source>
        <dbReference type="SAM" id="MobiDB-lite"/>
    </source>
</evidence>
<sequence length="104" mass="11345">MRFTPIISMAFATFSLTSAMALPNEAAVNVALDGPKKQELNPKGQGAVGPVGDDKHHVKTSYCKALTKQEKIKPCLAALDQCEKEKSEAKEEKCQDNVKAKFHN</sequence>
<evidence type="ECO:0000256" key="2">
    <source>
        <dbReference type="SAM" id="SignalP"/>
    </source>
</evidence>
<evidence type="ECO:0000313" key="3">
    <source>
        <dbReference type="EMBL" id="AEP83818.1"/>
    </source>
</evidence>